<evidence type="ECO:0000256" key="5">
    <source>
        <dbReference type="ARBA" id="ARBA00023002"/>
    </source>
</evidence>
<dbReference type="EMBL" id="CH408159">
    <property type="protein sequence ID" value="EDK39864.2"/>
    <property type="molecule type" value="Genomic_DNA"/>
</dbReference>
<dbReference type="GO" id="GO:0050660">
    <property type="term" value="F:flavin adenine dinucleotide binding"/>
    <property type="evidence" value="ECO:0007669"/>
    <property type="project" value="InterPro"/>
</dbReference>
<name>A5DL11_PICGU</name>
<dbReference type="SUPFAM" id="SSF51905">
    <property type="entry name" value="FAD/NAD(P)-binding domain"/>
    <property type="match status" value="2"/>
</dbReference>
<dbReference type="KEGG" id="pgu:PGUG_03962"/>
<dbReference type="Proteomes" id="UP000001997">
    <property type="component" value="Unassembled WGS sequence"/>
</dbReference>
<dbReference type="OMA" id="LYQHVVW"/>
<dbReference type="PRINTS" id="PR00419">
    <property type="entry name" value="ADXRDTASE"/>
</dbReference>
<evidence type="ECO:0000256" key="1">
    <source>
        <dbReference type="ARBA" id="ARBA00009183"/>
    </source>
</evidence>
<evidence type="ECO:0000256" key="3">
    <source>
        <dbReference type="ARBA" id="ARBA00022827"/>
    </source>
</evidence>
<dbReference type="GeneID" id="5125095"/>
<evidence type="ECO:0000313" key="7">
    <source>
        <dbReference type="EMBL" id="EDK39864.2"/>
    </source>
</evidence>
<dbReference type="Pfam" id="PF00743">
    <property type="entry name" value="FMO-like"/>
    <property type="match status" value="2"/>
</dbReference>
<sequence length="467" mass="52754">MVSSVAIVGGGPSGLIALDALVREEKFDVIKLFERRSEAGGCWVYSDEKPEPLGDIKSLSKRQLKPEPVPEVLPAYVPKSRTQRFMDTATYSYLETNVEAEAMEFSEEKFPSGGSAESIQKYGESTPFRHHTVIKNWVQDLYKKKGYHDRIAFNTSVELIFKVDGKRKLVLRRFGPENDYVWEETFDAVVVAAGHYDVPYVPDIENLQQFIDHPSRQVLHSKAFRGPQDFENKKVVVVGASVSAMDAVRDLLHHAQSPIISSRKSTSGPHIHFGSVAFEHPLVESRGQIIKCEAETGTLYFEDGTSVSDVDAIIFGTGFSFSFPFLPELNLAHNRVHNLYQHVFKIGDPSLVFVGAITPGLTFKAYEWQAVAAAKVLAGRGKLPTTEEQHQWEKDRIEAKGDGPGFCLIYPEFEKYFEALRAIAGDEGPGRKLPRFDQKWFDSFERGHQMRRHHWHTTNEKYISSLE</sequence>
<dbReference type="HOGENOM" id="CLU_006909_5_3_1"/>
<dbReference type="eggNOG" id="KOG1399">
    <property type="taxonomic scope" value="Eukaryota"/>
</dbReference>
<evidence type="ECO:0000256" key="4">
    <source>
        <dbReference type="ARBA" id="ARBA00022857"/>
    </source>
</evidence>
<dbReference type="PIRSF" id="PIRSF000332">
    <property type="entry name" value="FMO"/>
    <property type="match status" value="1"/>
</dbReference>
<dbReference type="InterPro" id="IPR000960">
    <property type="entry name" value="Flavin_mOase"/>
</dbReference>
<keyword evidence="5" id="KW-0560">Oxidoreductase</keyword>
<gene>
    <name evidence="7" type="ORF">PGUG_03962</name>
</gene>
<comment type="similarity">
    <text evidence="1">Belongs to the FMO family.</text>
</comment>
<evidence type="ECO:0000313" key="8">
    <source>
        <dbReference type="Proteomes" id="UP000001997"/>
    </source>
</evidence>
<dbReference type="VEuPathDB" id="FungiDB:PGUG_03962"/>
<proteinExistence type="inferred from homology"/>
<dbReference type="GO" id="GO:0004499">
    <property type="term" value="F:N,N-dimethylaniline monooxygenase activity"/>
    <property type="evidence" value="ECO:0007669"/>
    <property type="project" value="InterPro"/>
</dbReference>
<dbReference type="AlphaFoldDB" id="A5DL11"/>
<dbReference type="InterPro" id="IPR038732">
    <property type="entry name" value="HpyO/CreE_NAD-binding"/>
</dbReference>
<dbReference type="PANTHER" id="PTHR23023">
    <property type="entry name" value="DIMETHYLANILINE MONOOXYGENASE"/>
    <property type="match status" value="1"/>
</dbReference>
<dbReference type="InParanoid" id="A5DL11"/>
<dbReference type="Pfam" id="PF13454">
    <property type="entry name" value="NAD_binding_9"/>
    <property type="match status" value="1"/>
</dbReference>
<protein>
    <recommendedName>
        <fullName evidence="6">FAD-dependent urate hydroxylase HpyO/Asp monooxygenase CreE-like FAD/NAD(P)-binding domain-containing protein</fullName>
    </recommendedName>
</protein>
<organism evidence="7 8">
    <name type="scientific">Meyerozyma guilliermondii (strain ATCC 6260 / CBS 566 / DSM 6381 / JCM 1539 / NBRC 10279 / NRRL Y-324)</name>
    <name type="common">Yeast</name>
    <name type="synonym">Candida guilliermondii</name>
    <dbReference type="NCBI Taxonomy" id="294746"/>
    <lineage>
        <taxon>Eukaryota</taxon>
        <taxon>Fungi</taxon>
        <taxon>Dikarya</taxon>
        <taxon>Ascomycota</taxon>
        <taxon>Saccharomycotina</taxon>
        <taxon>Pichiomycetes</taxon>
        <taxon>Debaryomycetaceae</taxon>
        <taxon>Meyerozyma</taxon>
    </lineage>
</organism>
<dbReference type="InterPro" id="IPR036188">
    <property type="entry name" value="FAD/NAD-bd_sf"/>
</dbReference>
<dbReference type="InterPro" id="IPR020946">
    <property type="entry name" value="Flavin_mOase-like"/>
</dbReference>
<evidence type="ECO:0000256" key="2">
    <source>
        <dbReference type="ARBA" id="ARBA00022630"/>
    </source>
</evidence>
<keyword evidence="4" id="KW-0521">NADP</keyword>
<dbReference type="InterPro" id="IPR050346">
    <property type="entry name" value="FMO-like"/>
</dbReference>
<dbReference type="RefSeq" id="XP_001483233.2">
    <property type="nucleotide sequence ID" value="XM_001483183.1"/>
</dbReference>
<evidence type="ECO:0000259" key="6">
    <source>
        <dbReference type="Pfam" id="PF13454"/>
    </source>
</evidence>
<dbReference type="OrthoDB" id="66881at2759"/>
<feature type="domain" description="FAD-dependent urate hydroxylase HpyO/Asp monooxygenase CreE-like FAD/NAD(P)-binding" evidence="6">
    <location>
        <begin position="6"/>
        <end position="50"/>
    </location>
</feature>
<reference evidence="7 8" key="1">
    <citation type="journal article" date="2009" name="Nature">
        <title>Evolution of pathogenicity and sexual reproduction in eight Candida genomes.</title>
        <authorList>
            <person name="Butler G."/>
            <person name="Rasmussen M.D."/>
            <person name="Lin M.F."/>
            <person name="Santos M.A."/>
            <person name="Sakthikumar S."/>
            <person name="Munro C.A."/>
            <person name="Rheinbay E."/>
            <person name="Grabherr M."/>
            <person name="Forche A."/>
            <person name="Reedy J.L."/>
            <person name="Agrafioti I."/>
            <person name="Arnaud M.B."/>
            <person name="Bates S."/>
            <person name="Brown A.J."/>
            <person name="Brunke S."/>
            <person name="Costanzo M.C."/>
            <person name="Fitzpatrick D.A."/>
            <person name="de Groot P.W."/>
            <person name="Harris D."/>
            <person name="Hoyer L.L."/>
            <person name="Hube B."/>
            <person name="Klis F.M."/>
            <person name="Kodira C."/>
            <person name="Lennard N."/>
            <person name="Logue M.E."/>
            <person name="Martin R."/>
            <person name="Neiman A.M."/>
            <person name="Nikolaou E."/>
            <person name="Quail M.A."/>
            <person name="Quinn J."/>
            <person name="Santos M.C."/>
            <person name="Schmitzberger F.F."/>
            <person name="Sherlock G."/>
            <person name="Shah P."/>
            <person name="Silverstein K.A."/>
            <person name="Skrzypek M.S."/>
            <person name="Soll D."/>
            <person name="Staggs R."/>
            <person name="Stansfield I."/>
            <person name="Stumpf M.P."/>
            <person name="Sudbery P.E."/>
            <person name="Srikantha T."/>
            <person name="Zeng Q."/>
            <person name="Berman J."/>
            <person name="Berriman M."/>
            <person name="Heitman J."/>
            <person name="Gow N.A."/>
            <person name="Lorenz M.C."/>
            <person name="Birren B.W."/>
            <person name="Kellis M."/>
            <person name="Cuomo C.A."/>
        </authorList>
    </citation>
    <scope>NUCLEOTIDE SEQUENCE [LARGE SCALE GENOMIC DNA]</scope>
    <source>
        <strain evidence="8">ATCC 6260 / CBS 566 / DSM 6381 / JCM 1539 / NBRC 10279 / NRRL Y-324</strain>
    </source>
</reference>
<keyword evidence="3" id="KW-0274">FAD</keyword>
<dbReference type="GO" id="GO:0050661">
    <property type="term" value="F:NADP binding"/>
    <property type="evidence" value="ECO:0007669"/>
    <property type="project" value="InterPro"/>
</dbReference>
<keyword evidence="8" id="KW-1185">Reference proteome</keyword>
<dbReference type="STRING" id="294746.A5DL11"/>
<dbReference type="Gene3D" id="3.50.50.60">
    <property type="entry name" value="FAD/NAD(P)-binding domain"/>
    <property type="match status" value="2"/>
</dbReference>
<keyword evidence="2" id="KW-0285">Flavoprotein</keyword>
<accession>A5DL11</accession>